<evidence type="ECO:0000313" key="1">
    <source>
        <dbReference type="EMBL" id="HIW86174.1"/>
    </source>
</evidence>
<protein>
    <submittedName>
        <fullName evidence="1">Uncharacterized protein</fullName>
    </submittedName>
</protein>
<organism evidence="1 2">
    <name type="scientific">Candidatus Eubacterium faecipullorum</name>
    <dbReference type="NCBI Taxonomy" id="2838571"/>
    <lineage>
        <taxon>Bacteria</taxon>
        <taxon>Bacillati</taxon>
        <taxon>Bacillota</taxon>
        <taxon>Clostridia</taxon>
        <taxon>Eubacteriales</taxon>
        <taxon>Eubacteriaceae</taxon>
        <taxon>Eubacterium</taxon>
    </lineage>
</organism>
<proteinExistence type="predicted"/>
<dbReference type="EMBL" id="DXGE01000028">
    <property type="protein sequence ID" value="HIW86174.1"/>
    <property type="molecule type" value="Genomic_DNA"/>
</dbReference>
<dbReference type="AlphaFoldDB" id="A0A9D1UFR2"/>
<sequence>MDIDSYIYDAVFNESEKFAIFYGIIWEQFKEDGFVITDEPGHEIDCIFKAVALQNLAGEFAYRLFDAVNETGFEDAVDYAEKAGFTQEDIVKYCEHDEEIEIDEDFDITAKNALDRVTELCADKMLEEYSADDLFDMMFTAAYDFEQDFTFEFEDADEFLAFVDSNTERLDTYKEEYPSVMRWIENGMIC</sequence>
<dbReference type="Proteomes" id="UP000824205">
    <property type="component" value="Unassembled WGS sequence"/>
</dbReference>
<reference evidence="1" key="2">
    <citation type="submission" date="2021-04" db="EMBL/GenBank/DDBJ databases">
        <authorList>
            <person name="Gilroy R."/>
        </authorList>
    </citation>
    <scope>NUCLEOTIDE SEQUENCE</scope>
    <source>
        <strain evidence="1">421</strain>
    </source>
</reference>
<comment type="caution">
    <text evidence="1">The sequence shown here is derived from an EMBL/GenBank/DDBJ whole genome shotgun (WGS) entry which is preliminary data.</text>
</comment>
<accession>A0A9D1UFR2</accession>
<reference evidence="1" key="1">
    <citation type="journal article" date="2021" name="PeerJ">
        <title>Extensive microbial diversity within the chicken gut microbiome revealed by metagenomics and culture.</title>
        <authorList>
            <person name="Gilroy R."/>
            <person name="Ravi A."/>
            <person name="Getino M."/>
            <person name="Pursley I."/>
            <person name="Horton D.L."/>
            <person name="Alikhan N.F."/>
            <person name="Baker D."/>
            <person name="Gharbi K."/>
            <person name="Hall N."/>
            <person name="Watson M."/>
            <person name="Adriaenssens E.M."/>
            <person name="Foster-Nyarko E."/>
            <person name="Jarju S."/>
            <person name="Secka A."/>
            <person name="Antonio M."/>
            <person name="Oren A."/>
            <person name="Chaudhuri R.R."/>
            <person name="La Ragione R."/>
            <person name="Hildebrand F."/>
            <person name="Pallen M.J."/>
        </authorList>
    </citation>
    <scope>NUCLEOTIDE SEQUENCE</scope>
    <source>
        <strain evidence="1">421</strain>
    </source>
</reference>
<gene>
    <name evidence="1" type="ORF">IAA48_06710</name>
</gene>
<evidence type="ECO:0000313" key="2">
    <source>
        <dbReference type="Proteomes" id="UP000824205"/>
    </source>
</evidence>
<name>A0A9D1UFR2_9FIRM</name>